<feature type="compositionally biased region" description="Basic and acidic residues" evidence="2">
    <location>
        <begin position="1"/>
        <end position="12"/>
    </location>
</feature>
<evidence type="ECO:0000313" key="5">
    <source>
        <dbReference type="Proteomes" id="UP000011087"/>
    </source>
</evidence>
<reference evidence="5" key="2">
    <citation type="submission" date="2012-11" db="EMBL/GenBank/DDBJ databases">
        <authorList>
            <person name="Kuo A."/>
            <person name="Curtis B.A."/>
            <person name="Tanifuji G."/>
            <person name="Burki F."/>
            <person name="Gruber A."/>
            <person name="Irimia M."/>
            <person name="Maruyama S."/>
            <person name="Arias M.C."/>
            <person name="Ball S.G."/>
            <person name="Gile G.H."/>
            <person name="Hirakawa Y."/>
            <person name="Hopkins J.F."/>
            <person name="Rensing S.A."/>
            <person name="Schmutz J."/>
            <person name="Symeonidi A."/>
            <person name="Elias M."/>
            <person name="Eveleigh R.J."/>
            <person name="Herman E.K."/>
            <person name="Klute M.J."/>
            <person name="Nakayama T."/>
            <person name="Obornik M."/>
            <person name="Reyes-Prieto A."/>
            <person name="Armbrust E.V."/>
            <person name="Aves S.J."/>
            <person name="Beiko R.G."/>
            <person name="Coutinho P."/>
            <person name="Dacks J.B."/>
            <person name="Durnford D.G."/>
            <person name="Fast N.M."/>
            <person name="Green B.R."/>
            <person name="Grisdale C."/>
            <person name="Hempe F."/>
            <person name="Henrissat B."/>
            <person name="Hoppner M.P."/>
            <person name="Ishida K.-I."/>
            <person name="Kim E."/>
            <person name="Koreny L."/>
            <person name="Kroth P.G."/>
            <person name="Liu Y."/>
            <person name="Malik S.-B."/>
            <person name="Maier U.G."/>
            <person name="McRose D."/>
            <person name="Mock T."/>
            <person name="Neilson J.A."/>
            <person name="Onodera N.T."/>
            <person name="Poole A.M."/>
            <person name="Pritham E.J."/>
            <person name="Richards T.A."/>
            <person name="Rocap G."/>
            <person name="Roy S.W."/>
            <person name="Sarai C."/>
            <person name="Schaack S."/>
            <person name="Shirato S."/>
            <person name="Slamovits C.H."/>
            <person name="Spencer D.F."/>
            <person name="Suzuki S."/>
            <person name="Worden A.Z."/>
            <person name="Zauner S."/>
            <person name="Barry K."/>
            <person name="Bell C."/>
            <person name="Bharti A.K."/>
            <person name="Crow J.A."/>
            <person name="Grimwood J."/>
            <person name="Kramer R."/>
            <person name="Lindquist E."/>
            <person name="Lucas S."/>
            <person name="Salamov A."/>
            <person name="McFadden G.I."/>
            <person name="Lane C.E."/>
            <person name="Keeling P.J."/>
            <person name="Gray M.W."/>
            <person name="Grigoriev I.V."/>
            <person name="Archibald J.M."/>
        </authorList>
    </citation>
    <scope>NUCLEOTIDE SEQUENCE</scope>
    <source>
        <strain evidence="5">CCMP2712</strain>
    </source>
</reference>
<protein>
    <submittedName>
        <fullName evidence="3 4">Uncharacterized protein</fullName>
    </submittedName>
</protein>
<feature type="region of interest" description="Disordered" evidence="2">
    <location>
        <begin position="513"/>
        <end position="533"/>
    </location>
</feature>
<reference evidence="3 5" key="1">
    <citation type="journal article" date="2012" name="Nature">
        <title>Algal genomes reveal evolutionary mosaicism and the fate of nucleomorphs.</title>
        <authorList>
            <consortium name="DOE Joint Genome Institute"/>
            <person name="Curtis B.A."/>
            <person name="Tanifuji G."/>
            <person name="Burki F."/>
            <person name="Gruber A."/>
            <person name="Irimia M."/>
            <person name="Maruyama S."/>
            <person name="Arias M.C."/>
            <person name="Ball S.G."/>
            <person name="Gile G.H."/>
            <person name="Hirakawa Y."/>
            <person name="Hopkins J.F."/>
            <person name="Kuo A."/>
            <person name="Rensing S.A."/>
            <person name="Schmutz J."/>
            <person name="Symeonidi A."/>
            <person name="Elias M."/>
            <person name="Eveleigh R.J."/>
            <person name="Herman E.K."/>
            <person name="Klute M.J."/>
            <person name="Nakayama T."/>
            <person name="Obornik M."/>
            <person name="Reyes-Prieto A."/>
            <person name="Armbrust E.V."/>
            <person name="Aves S.J."/>
            <person name="Beiko R.G."/>
            <person name="Coutinho P."/>
            <person name="Dacks J.B."/>
            <person name="Durnford D.G."/>
            <person name="Fast N.M."/>
            <person name="Green B.R."/>
            <person name="Grisdale C.J."/>
            <person name="Hempel F."/>
            <person name="Henrissat B."/>
            <person name="Hoppner M.P."/>
            <person name="Ishida K."/>
            <person name="Kim E."/>
            <person name="Koreny L."/>
            <person name="Kroth P.G."/>
            <person name="Liu Y."/>
            <person name="Malik S.B."/>
            <person name="Maier U.G."/>
            <person name="McRose D."/>
            <person name="Mock T."/>
            <person name="Neilson J.A."/>
            <person name="Onodera N.T."/>
            <person name="Poole A.M."/>
            <person name="Pritham E.J."/>
            <person name="Richards T.A."/>
            <person name="Rocap G."/>
            <person name="Roy S.W."/>
            <person name="Sarai C."/>
            <person name="Schaack S."/>
            <person name="Shirato S."/>
            <person name="Slamovits C.H."/>
            <person name="Spencer D.F."/>
            <person name="Suzuki S."/>
            <person name="Worden A.Z."/>
            <person name="Zauner S."/>
            <person name="Barry K."/>
            <person name="Bell C."/>
            <person name="Bharti A.K."/>
            <person name="Crow J.A."/>
            <person name="Grimwood J."/>
            <person name="Kramer R."/>
            <person name="Lindquist E."/>
            <person name="Lucas S."/>
            <person name="Salamov A."/>
            <person name="McFadden G.I."/>
            <person name="Lane C.E."/>
            <person name="Keeling P.J."/>
            <person name="Gray M.W."/>
            <person name="Grigoriev I.V."/>
            <person name="Archibald J.M."/>
        </authorList>
    </citation>
    <scope>NUCLEOTIDE SEQUENCE</scope>
    <source>
        <strain evidence="3 5">CCMP2712</strain>
    </source>
</reference>
<accession>L1K158</accession>
<organism evidence="3">
    <name type="scientific">Guillardia theta (strain CCMP2712)</name>
    <name type="common">Cryptophyte</name>
    <dbReference type="NCBI Taxonomy" id="905079"/>
    <lineage>
        <taxon>Eukaryota</taxon>
        <taxon>Cryptophyceae</taxon>
        <taxon>Pyrenomonadales</taxon>
        <taxon>Geminigeraceae</taxon>
        <taxon>Guillardia</taxon>
    </lineage>
</organism>
<dbReference type="PaxDb" id="55529-EKX54317"/>
<feature type="compositionally biased region" description="Basic and acidic residues" evidence="2">
    <location>
        <begin position="49"/>
        <end position="68"/>
    </location>
</feature>
<evidence type="ECO:0000256" key="2">
    <source>
        <dbReference type="SAM" id="MobiDB-lite"/>
    </source>
</evidence>
<feature type="region of interest" description="Disordered" evidence="2">
    <location>
        <begin position="1"/>
        <end position="105"/>
    </location>
</feature>
<dbReference type="Proteomes" id="UP000011087">
    <property type="component" value="Unassembled WGS sequence"/>
</dbReference>
<evidence type="ECO:0000313" key="3">
    <source>
        <dbReference type="EMBL" id="EKX54317.1"/>
    </source>
</evidence>
<keyword evidence="5" id="KW-1185">Reference proteome</keyword>
<proteinExistence type="predicted"/>
<dbReference type="GeneID" id="17311372"/>
<sequence length="755" mass="85740">MRSSERKQEKFKSPRGRPRVTATQPDQVSHRSPKKRRFIRSKRYQQVHQQERLSSEERGMVKVPDKPRAKNSPRARARFRDSTDRDHSLDMADGDISHDEQTSSRVLMKHESAALKAEIRRLVMENKMRMEALRRGKEAVDSLSVALDSTVAEKRVILRIVSSCSAILKEESDVHAQDKSAFIINMMGGDVDEKTLSEMNPATLEILEGILNLKVSHAEAMAKIAKLEKQLAVLSISQKHDEQNMSCSSSADQLQKYSYQRDSNEQLFAMVVPVRNGDESKTFVVRTLEKELAKCKAEIRLLQVTVNNFERQRYKRISRMFVKSNLTNETRVRHQDLGISSDGVAPYDHADSEEKTNAAVGDRVKVDNLVRVFEEFDSRFRELKETVMSEQIRLTHEHLNTFQHDVIGFLANLFSVEHKIEYGTGEEISNGCEHLNCQQMVRKMNQMLMAHSRLKDDAMKETARLVSVIQQEILSSMILLKEMSMENHRQTISSTEGTRRSRVQDVQLEAEQELKQEAEQDLESKTELTPRVESKLSATEVKLLDGVAEKVTRSLDNSTDDLELLPSYNEEPPRSRSIPSEAKLCQQELPKNPVPPASERSGDAAPRRIPKNISGSSREQEAEGHEEKSKPTSCDNTCVSCKTSEPVDLLVLGEKVYLSTAQLQASARALQDEDVAYAPDIRGCDHLHVCCFPLKEDNSADWRVSASRASEVIEFAFSRSQKVLELLHLGLMEEVEEEEVMKGMEVEDAVKQDKH</sequence>
<feature type="coiled-coil region" evidence="1">
    <location>
        <begin position="285"/>
        <end position="312"/>
    </location>
</feature>
<feature type="compositionally biased region" description="Basic and acidic residues" evidence="2">
    <location>
        <begin position="78"/>
        <end position="105"/>
    </location>
</feature>
<name>L1K158_GUITC</name>
<feature type="compositionally biased region" description="Basic residues" evidence="2">
    <location>
        <begin position="31"/>
        <end position="45"/>
    </location>
</feature>
<feature type="coiled-coil region" evidence="1">
    <location>
        <begin position="210"/>
        <end position="237"/>
    </location>
</feature>
<feature type="compositionally biased region" description="Basic and acidic residues" evidence="2">
    <location>
        <begin position="618"/>
        <end position="630"/>
    </location>
</feature>
<evidence type="ECO:0000313" key="4">
    <source>
        <dbReference type="EnsemblProtists" id="EKX54317"/>
    </source>
</evidence>
<dbReference type="HOGENOM" id="CLU_368991_0_0_1"/>
<feature type="region of interest" description="Disordered" evidence="2">
    <location>
        <begin position="558"/>
        <end position="637"/>
    </location>
</feature>
<dbReference type="KEGG" id="gtt:GUITHDRAFT_99794"/>
<dbReference type="EMBL" id="JH992967">
    <property type="protein sequence ID" value="EKX54317.1"/>
    <property type="molecule type" value="Genomic_DNA"/>
</dbReference>
<gene>
    <name evidence="3" type="ORF">GUITHDRAFT_99794</name>
</gene>
<evidence type="ECO:0000256" key="1">
    <source>
        <dbReference type="SAM" id="Coils"/>
    </source>
</evidence>
<dbReference type="RefSeq" id="XP_005841297.1">
    <property type="nucleotide sequence ID" value="XM_005841240.1"/>
</dbReference>
<dbReference type="EnsemblProtists" id="EKX54317">
    <property type="protein sequence ID" value="EKX54317"/>
    <property type="gene ID" value="GUITHDRAFT_99794"/>
</dbReference>
<dbReference type="AlphaFoldDB" id="L1K158"/>
<reference evidence="4" key="3">
    <citation type="submission" date="2016-03" db="UniProtKB">
        <authorList>
            <consortium name="EnsemblProtists"/>
        </authorList>
    </citation>
    <scope>IDENTIFICATION</scope>
</reference>
<keyword evidence="1" id="KW-0175">Coiled coil</keyword>